<dbReference type="EMBL" id="AWUE01023828">
    <property type="protein sequence ID" value="OMO52601.1"/>
    <property type="molecule type" value="Genomic_DNA"/>
</dbReference>
<keyword evidence="3" id="KW-1185">Reference proteome</keyword>
<protein>
    <submittedName>
        <fullName evidence="2">Uncharacterized protein</fullName>
    </submittedName>
</protein>
<evidence type="ECO:0000256" key="1">
    <source>
        <dbReference type="SAM" id="MobiDB-lite"/>
    </source>
</evidence>
<gene>
    <name evidence="2" type="ORF">COLO4_37075</name>
</gene>
<evidence type="ECO:0000313" key="2">
    <source>
        <dbReference type="EMBL" id="OMO52601.1"/>
    </source>
</evidence>
<sequence>MNVGISKHQIVLKETNFVIDDFVMDKDKKIMPFTGFEPFNFEDPFIKEYEEVRKDYKNACKNYGEDYGEYFDGGYLTKKQCHKILAKAYGYEPDRKSRILIAQHRAKKGLQPAENFWKDDWNHDVYSDEICSQAPSPPRSGEVTEDSNP</sequence>
<organism evidence="2 3">
    <name type="scientific">Corchorus olitorius</name>
    <dbReference type="NCBI Taxonomy" id="93759"/>
    <lineage>
        <taxon>Eukaryota</taxon>
        <taxon>Viridiplantae</taxon>
        <taxon>Streptophyta</taxon>
        <taxon>Embryophyta</taxon>
        <taxon>Tracheophyta</taxon>
        <taxon>Spermatophyta</taxon>
        <taxon>Magnoliopsida</taxon>
        <taxon>eudicotyledons</taxon>
        <taxon>Gunneridae</taxon>
        <taxon>Pentapetalae</taxon>
        <taxon>rosids</taxon>
        <taxon>malvids</taxon>
        <taxon>Malvales</taxon>
        <taxon>Malvaceae</taxon>
        <taxon>Grewioideae</taxon>
        <taxon>Apeibeae</taxon>
        <taxon>Corchorus</taxon>
    </lineage>
</organism>
<proteinExistence type="predicted"/>
<evidence type="ECO:0000313" key="3">
    <source>
        <dbReference type="Proteomes" id="UP000187203"/>
    </source>
</evidence>
<dbReference type="Proteomes" id="UP000187203">
    <property type="component" value="Unassembled WGS sequence"/>
</dbReference>
<dbReference type="AlphaFoldDB" id="A0A1R3G3D3"/>
<reference evidence="3" key="1">
    <citation type="submission" date="2013-09" db="EMBL/GenBank/DDBJ databases">
        <title>Corchorus olitorius genome sequencing.</title>
        <authorList>
            <person name="Alam M."/>
            <person name="Haque M.S."/>
            <person name="Islam M.S."/>
            <person name="Emdad E.M."/>
            <person name="Islam M.M."/>
            <person name="Ahmed B."/>
            <person name="Halim A."/>
            <person name="Hossen Q.M.M."/>
            <person name="Hossain M.Z."/>
            <person name="Ahmed R."/>
            <person name="Khan M.M."/>
            <person name="Islam R."/>
            <person name="Rashid M.M."/>
            <person name="Khan S.A."/>
            <person name="Rahman M.S."/>
            <person name="Alam M."/>
            <person name="Yahiya A.S."/>
            <person name="Khan M.S."/>
            <person name="Azam M.S."/>
            <person name="Haque T."/>
            <person name="Lashkar M.Z.H."/>
            <person name="Akhand A.I."/>
            <person name="Morshed G."/>
            <person name="Roy S."/>
            <person name="Uddin K.S."/>
            <person name="Rabeya T."/>
            <person name="Hossain A.S."/>
            <person name="Chowdhury A."/>
            <person name="Snigdha A.R."/>
            <person name="Mortoza M.S."/>
            <person name="Matin S.A."/>
            <person name="Hoque S.M.E."/>
            <person name="Islam M.K."/>
            <person name="Roy D.K."/>
            <person name="Haider R."/>
            <person name="Moosa M.M."/>
            <person name="Elias S.M."/>
            <person name="Hasan A.M."/>
            <person name="Jahan S."/>
            <person name="Shafiuddin M."/>
            <person name="Mahmood N."/>
            <person name="Shommy N.S."/>
        </authorList>
    </citation>
    <scope>NUCLEOTIDE SEQUENCE [LARGE SCALE GENOMIC DNA]</scope>
    <source>
        <strain evidence="3">cv. O-4</strain>
    </source>
</reference>
<feature type="region of interest" description="Disordered" evidence="1">
    <location>
        <begin position="128"/>
        <end position="149"/>
    </location>
</feature>
<comment type="caution">
    <text evidence="2">The sequence shown here is derived from an EMBL/GenBank/DDBJ whole genome shotgun (WGS) entry which is preliminary data.</text>
</comment>
<accession>A0A1R3G3D3</accession>
<name>A0A1R3G3D3_9ROSI</name>